<evidence type="ECO:0000313" key="9">
    <source>
        <dbReference type="EMBL" id="OUL56954.1"/>
    </source>
</evidence>
<evidence type="ECO:0000256" key="7">
    <source>
        <dbReference type="RuleBase" id="RU367068"/>
    </source>
</evidence>
<dbReference type="NCBIfam" id="TIGR02211">
    <property type="entry name" value="LolD_lipo_ex"/>
    <property type="match status" value="1"/>
</dbReference>
<dbReference type="AlphaFoldDB" id="A0A244CMX9"/>
<evidence type="ECO:0000256" key="5">
    <source>
        <dbReference type="ARBA" id="ARBA00022967"/>
    </source>
</evidence>
<keyword evidence="7" id="KW-0997">Cell inner membrane</keyword>
<dbReference type="FunFam" id="3.40.50.300:FF:000230">
    <property type="entry name" value="Lipoprotein-releasing system ATP-binding protein LolD"/>
    <property type="match status" value="1"/>
</dbReference>
<comment type="similarity">
    <text evidence="7">Belongs to the ABC transporter superfamily. Lipoprotein translocase (TC 3.A.1.125) family.</text>
</comment>
<dbReference type="InterPro" id="IPR017871">
    <property type="entry name" value="ABC_transporter-like_CS"/>
</dbReference>
<evidence type="ECO:0000256" key="1">
    <source>
        <dbReference type="ARBA" id="ARBA00022448"/>
    </source>
</evidence>
<dbReference type="PROSITE" id="PS00211">
    <property type="entry name" value="ABC_TRANSPORTER_1"/>
    <property type="match status" value="1"/>
</dbReference>
<dbReference type="EMBL" id="MWPV01000005">
    <property type="protein sequence ID" value="OUL56954.1"/>
    <property type="molecule type" value="Genomic_DNA"/>
</dbReference>
<feature type="domain" description="ABC transporter" evidence="8">
    <location>
        <begin position="6"/>
        <end position="232"/>
    </location>
</feature>
<dbReference type="GO" id="GO:0005886">
    <property type="term" value="C:plasma membrane"/>
    <property type="evidence" value="ECO:0007669"/>
    <property type="project" value="UniProtKB-SubCell"/>
</dbReference>
<dbReference type="SMART" id="SM00382">
    <property type="entry name" value="AAA"/>
    <property type="match status" value="1"/>
</dbReference>
<dbReference type="Proteomes" id="UP000194841">
    <property type="component" value="Unassembled WGS sequence"/>
</dbReference>
<keyword evidence="2 7" id="KW-1003">Cell membrane</keyword>
<comment type="subunit">
    <text evidence="7">The complex is composed of two ATP-binding proteins (LolD) and two transmembrane proteins (LolC and LolE).</text>
</comment>
<dbReference type="PANTHER" id="PTHR42798:SF2">
    <property type="entry name" value="ABC TRANSPORTER ATP-BINDING PROTEIN MG467-RELATED"/>
    <property type="match status" value="1"/>
</dbReference>
<dbReference type="RefSeq" id="WP_086745207.1">
    <property type="nucleotide sequence ID" value="NZ_MWPV01000005.1"/>
</dbReference>
<name>A0A244CMX9_PSEDV</name>
<dbReference type="Gene3D" id="3.40.50.300">
    <property type="entry name" value="P-loop containing nucleotide triphosphate hydrolases"/>
    <property type="match status" value="1"/>
</dbReference>
<dbReference type="InterPro" id="IPR003439">
    <property type="entry name" value="ABC_transporter-like_ATP-bd"/>
</dbReference>
<dbReference type="OrthoDB" id="9801477at2"/>
<accession>A0A244CMX9</accession>
<evidence type="ECO:0000256" key="2">
    <source>
        <dbReference type="ARBA" id="ARBA00022475"/>
    </source>
</evidence>
<dbReference type="InterPro" id="IPR003593">
    <property type="entry name" value="AAA+_ATPase"/>
</dbReference>
<comment type="caution">
    <text evidence="9">The sequence shown here is derived from an EMBL/GenBank/DDBJ whole genome shotgun (WGS) entry which is preliminary data.</text>
</comment>
<dbReference type="InterPro" id="IPR027417">
    <property type="entry name" value="P-loop_NTPase"/>
</dbReference>
<dbReference type="GO" id="GO:0005524">
    <property type="term" value="F:ATP binding"/>
    <property type="evidence" value="ECO:0007669"/>
    <property type="project" value="UniProtKB-UniRule"/>
</dbReference>
<reference evidence="9 10" key="1">
    <citation type="submission" date="2017-02" db="EMBL/GenBank/DDBJ databases">
        <title>Pseudoalteromonas ulvae TC14 Genome.</title>
        <authorList>
            <person name="Molmeret M."/>
        </authorList>
    </citation>
    <scope>NUCLEOTIDE SEQUENCE [LARGE SCALE GENOMIC DNA]</scope>
    <source>
        <strain evidence="9">TC14</strain>
    </source>
</reference>
<keyword evidence="9" id="KW-0449">Lipoprotein</keyword>
<proteinExistence type="inferred from homology"/>
<gene>
    <name evidence="7" type="primary">lolD</name>
    <name evidence="9" type="ORF">B1199_16445</name>
</gene>
<evidence type="ECO:0000256" key="3">
    <source>
        <dbReference type="ARBA" id="ARBA00022741"/>
    </source>
</evidence>
<dbReference type="GO" id="GO:0044874">
    <property type="term" value="P:lipoprotein localization to outer membrane"/>
    <property type="evidence" value="ECO:0007669"/>
    <property type="project" value="UniProtKB-ARBA"/>
</dbReference>
<dbReference type="Pfam" id="PF00005">
    <property type="entry name" value="ABC_tran"/>
    <property type="match status" value="1"/>
</dbReference>
<keyword evidence="4 7" id="KW-0067">ATP-binding</keyword>
<keyword evidence="1 7" id="KW-0813">Transport</keyword>
<dbReference type="InterPro" id="IPR011924">
    <property type="entry name" value="LolD_lipo_ATP-bd"/>
</dbReference>
<dbReference type="PROSITE" id="PS50893">
    <property type="entry name" value="ABC_TRANSPORTER_2"/>
    <property type="match status" value="1"/>
</dbReference>
<keyword evidence="5 7" id="KW-1278">Translocase</keyword>
<keyword evidence="3 7" id="KW-0547">Nucleotide-binding</keyword>
<keyword evidence="10" id="KW-1185">Reference proteome</keyword>
<dbReference type="PANTHER" id="PTHR42798">
    <property type="entry name" value="LIPOPROTEIN-RELEASING SYSTEM ATP-BINDING PROTEIN LOLD"/>
    <property type="match status" value="1"/>
</dbReference>
<dbReference type="CDD" id="cd03255">
    <property type="entry name" value="ABC_MJ0796_LolCDE_FtsE"/>
    <property type="match status" value="1"/>
</dbReference>
<dbReference type="EC" id="7.6.2.-" evidence="7"/>
<keyword evidence="6 7" id="KW-0472">Membrane</keyword>
<protein>
    <recommendedName>
        <fullName evidence="7">Lipoprotein-releasing system ATP-binding protein LolD</fullName>
        <ecNumber evidence="7">7.6.2.-</ecNumber>
    </recommendedName>
</protein>
<evidence type="ECO:0000256" key="4">
    <source>
        <dbReference type="ARBA" id="ARBA00022840"/>
    </source>
</evidence>
<evidence type="ECO:0000256" key="6">
    <source>
        <dbReference type="ARBA" id="ARBA00023136"/>
    </source>
</evidence>
<dbReference type="InterPro" id="IPR017911">
    <property type="entry name" value="MacB-like_ATP-bd"/>
</dbReference>
<sequence>MNKLVVNCQQIGKVYQDGALSTDVLNGVDLQLEQGEMLAIVGSSGSGKSTLLHILGTLDQASSGKMMILEQDIAALSRKEQAMFRNQNLGFIYQFHHLLMEFTALENTAMPLLIAGMAAKQAHQKAAAMLEKVGLSHRLNHKPSELSGGERQRVAIARALVNEPALVLADEPTGNLDKQNALKIYQLISELNQTLKTSFIVVTHDLELAAKLNKSAYLDEGKLKFHQQVRSA</sequence>
<evidence type="ECO:0000259" key="8">
    <source>
        <dbReference type="PROSITE" id="PS50893"/>
    </source>
</evidence>
<dbReference type="SUPFAM" id="SSF52540">
    <property type="entry name" value="P-loop containing nucleoside triphosphate hydrolases"/>
    <property type="match status" value="1"/>
</dbReference>
<comment type="function">
    <text evidence="7">Part of the ABC transporter complex LolCDE involved in the translocation of mature outer membrane-directed lipoproteins, from the inner membrane to the periplasmic chaperone, LolA. Responsible for the formation of the LolA-lipoprotein complex in an ATP-dependent manner.</text>
</comment>
<comment type="subcellular location">
    <subcellularLocation>
        <location evidence="7">Cell inner membrane</location>
        <topology evidence="7">Peripheral membrane protein</topology>
    </subcellularLocation>
</comment>
<dbReference type="GO" id="GO:0016887">
    <property type="term" value="F:ATP hydrolysis activity"/>
    <property type="evidence" value="ECO:0007669"/>
    <property type="project" value="InterPro"/>
</dbReference>
<dbReference type="GO" id="GO:0089705">
    <property type="term" value="P:protein localization to outer membrane"/>
    <property type="evidence" value="ECO:0007669"/>
    <property type="project" value="UniProtKB-ARBA"/>
</dbReference>
<evidence type="ECO:0000313" key="10">
    <source>
        <dbReference type="Proteomes" id="UP000194841"/>
    </source>
</evidence>
<organism evidence="9 10">
    <name type="scientific">Pseudoalteromonas ulvae</name>
    <dbReference type="NCBI Taxonomy" id="107327"/>
    <lineage>
        <taxon>Bacteria</taxon>
        <taxon>Pseudomonadati</taxon>
        <taxon>Pseudomonadota</taxon>
        <taxon>Gammaproteobacteria</taxon>
        <taxon>Alteromonadales</taxon>
        <taxon>Pseudoalteromonadaceae</taxon>
        <taxon>Pseudoalteromonas</taxon>
    </lineage>
</organism>